<name>A0ABR7L0T6_9PSEU</name>
<proteinExistence type="predicted"/>
<gene>
    <name evidence="1" type="ORF">GPZ80_03865</name>
</gene>
<dbReference type="Proteomes" id="UP000734823">
    <property type="component" value="Unassembled WGS sequence"/>
</dbReference>
<evidence type="ECO:0008006" key="3">
    <source>
        <dbReference type="Google" id="ProtNLM"/>
    </source>
</evidence>
<dbReference type="EMBL" id="JABVED010000002">
    <property type="protein sequence ID" value="MBC6446312.1"/>
    <property type="molecule type" value="Genomic_DNA"/>
</dbReference>
<sequence length="107" mass="11430">MTSGELRVDHESVDLVVRELADLKTALVAVVAYVREEDLTPSSFGVLGEQMAAGAAFVQVRDALVASMEKALPLLADLSDSVEESALRVRAVDEESAALITRAGEMR</sequence>
<evidence type="ECO:0000313" key="1">
    <source>
        <dbReference type="EMBL" id="MBC6446312.1"/>
    </source>
</evidence>
<accession>A0ABR7L0T6</accession>
<protein>
    <recommendedName>
        <fullName evidence="3">Excreted virulence factor EspC (Type VII ESX diderm)</fullName>
    </recommendedName>
</protein>
<evidence type="ECO:0000313" key="2">
    <source>
        <dbReference type="Proteomes" id="UP000734823"/>
    </source>
</evidence>
<organism evidence="1 2">
    <name type="scientific">Actinokineospora xionganensis</name>
    <dbReference type="NCBI Taxonomy" id="2684470"/>
    <lineage>
        <taxon>Bacteria</taxon>
        <taxon>Bacillati</taxon>
        <taxon>Actinomycetota</taxon>
        <taxon>Actinomycetes</taxon>
        <taxon>Pseudonocardiales</taxon>
        <taxon>Pseudonocardiaceae</taxon>
        <taxon>Actinokineospora</taxon>
    </lineage>
</organism>
<dbReference type="RefSeq" id="WP_187218391.1">
    <property type="nucleotide sequence ID" value="NZ_JABVED010000002.1"/>
</dbReference>
<reference evidence="1 2" key="1">
    <citation type="submission" date="2020-06" db="EMBL/GenBank/DDBJ databases">
        <title>Actinokineospora xiongansis sp. nov., isolated from soil of Baiyangdian.</title>
        <authorList>
            <person name="Zhang X."/>
        </authorList>
    </citation>
    <scope>NUCLEOTIDE SEQUENCE [LARGE SCALE GENOMIC DNA]</scope>
    <source>
        <strain evidence="1 2">HBU206404</strain>
    </source>
</reference>
<comment type="caution">
    <text evidence="1">The sequence shown here is derived from an EMBL/GenBank/DDBJ whole genome shotgun (WGS) entry which is preliminary data.</text>
</comment>
<keyword evidence="2" id="KW-1185">Reference proteome</keyword>